<evidence type="ECO:0000313" key="2">
    <source>
        <dbReference type="Proteomes" id="UP000612362"/>
    </source>
</evidence>
<proteinExistence type="predicted"/>
<evidence type="ECO:0000313" key="1">
    <source>
        <dbReference type="EMBL" id="GHO49964.1"/>
    </source>
</evidence>
<protein>
    <submittedName>
        <fullName evidence="1">Uncharacterized protein</fullName>
    </submittedName>
</protein>
<organism evidence="1 2">
    <name type="scientific">Ktedonospora formicarum</name>
    <dbReference type="NCBI Taxonomy" id="2778364"/>
    <lineage>
        <taxon>Bacteria</taxon>
        <taxon>Bacillati</taxon>
        <taxon>Chloroflexota</taxon>
        <taxon>Ktedonobacteria</taxon>
        <taxon>Ktedonobacterales</taxon>
        <taxon>Ktedonobacteraceae</taxon>
        <taxon>Ktedonospora</taxon>
    </lineage>
</organism>
<accession>A0A8J3I5J2</accession>
<comment type="caution">
    <text evidence="1">The sequence shown here is derived from an EMBL/GenBank/DDBJ whole genome shotgun (WGS) entry which is preliminary data.</text>
</comment>
<reference evidence="1" key="1">
    <citation type="submission" date="2020-10" db="EMBL/GenBank/DDBJ databases">
        <title>Taxonomic study of unclassified bacteria belonging to the class Ktedonobacteria.</title>
        <authorList>
            <person name="Yabe S."/>
            <person name="Wang C.M."/>
            <person name="Zheng Y."/>
            <person name="Sakai Y."/>
            <person name="Cavaletti L."/>
            <person name="Monciardini P."/>
            <person name="Donadio S."/>
        </authorList>
    </citation>
    <scope>NUCLEOTIDE SEQUENCE</scope>
    <source>
        <strain evidence="1">SOSP1-1</strain>
    </source>
</reference>
<keyword evidence="2" id="KW-1185">Reference proteome</keyword>
<dbReference type="Proteomes" id="UP000612362">
    <property type="component" value="Unassembled WGS sequence"/>
</dbReference>
<dbReference type="AlphaFoldDB" id="A0A8J3I5J2"/>
<name>A0A8J3I5J2_9CHLR</name>
<dbReference type="EMBL" id="BNJF01000006">
    <property type="protein sequence ID" value="GHO49964.1"/>
    <property type="molecule type" value="Genomic_DNA"/>
</dbReference>
<gene>
    <name evidence="1" type="ORF">KSX_81270</name>
</gene>
<sequence>MLIASFASVFLPLYRTPSEKALLIDGRDESPPLCLCVSSFCLLKKKGTREEKEEQGRYADL</sequence>